<accession>A0A4T0X2L7</accession>
<protein>
    <submittedName>
        <fullName evidence="4">Uncharacterized protein</fullName>
    </submittedName>
</protein>
<dbReference type="Gene3D" id="3.30.110.20">
    <property type="entry name" value="Alba-like domain"/>
    <property type="match status" value="1"/>
</dbReference>
<organism evidence="4 5">
    <name type="scientific">Pichia inconspicua</name>
    <dbReference type="NCBI Taxonomy" id="52247"/>
    <lineage>
        <taxon>Eukaryota</taxon>
        <taxon>Fungi</taxon>
        <taxon>Dikarya</taxon>
        <taxon>Ascomycota</taxon>
        <taxon>Saccharomycotina</taxon>
        <taxon>Pichiomycetes</taxon>
        <taxon>Pichiales</taxon>
        <taxon>Pichiaceae</taxon>
        <taxon>Pichia</taxon>
    </lineage>
</organism>
<dbReference type="OrthoDB" id="5416589at2759"/>
<dbReference type="InterPro" id="IPR036882">
    <property type="entry name" value="Alba-like_dom_sf"/>
</dbReference>
<proteinExistence type="predicted"/>
<dbReference type="Pfam" id="PF12328">
    <property type="entry name" value="Rpp20"/>
    <property type="match status" value="1"/>
</dbReference>
<dbReference type="GO" id="GO:0000294">
    <property type="term" value="P:nuclear-transcribed mRNA catabolic process, RNase MRP-dependent"/>
    <property type="evidence" value="ECO:0007669"/>
    <property type="project" value="TreeGrafter"/>
</dbReference>
<comment type="caution">
    <text evidence="4">The sequence shown here is derived from an EMBL/GenBank/DDBJ whole genome shotgun (WGS) entry which is preliminary data.</text>
</comment>
<dbReference type="GO" id="GO:0001682">
    <property type="term" value="P:tRNA 5'-leader removal"/>
    <property type="evidence" value="ECO:0007669"/>
    <property type="project" value="InterPro"/>
</dbReference>
<keyword evidence="5" id="KW-1185">Reference proteome</keyword>
<dbReference type="InterPro" id="IPR020241">
    <property type="entry name" value="RNase_P/MRP_Pop7_fungi"/>
</dbReference>
<dbReference type="GO" id="GO:0034965">
    <property type="term" value="P:intronic box C/D snoRNA processing"/>
    <property type="evidence" value="ECO:0007669"/>
    <property type="project" value="TreeGrafter"/>
</dbReference>
<dbReference type="GO" id="GO:0005655">
    <property type="term" value="C:nucleolar ribonuclease P complex"/>
    <property type="evidence" value="ECO:0007669"/>
    <property type="project" value="InterPro"/>
</dbReference>
<name>A0A4T0X2L7_9ASCO</name>
<sequence>MKPKDQVIKHPPLKRFSYTELDTTIYVKSSTPFMSAVKRINKMITKFEEIPNKRGNLVRRGNVSKKINYVTVKGMGKCLQKVLNIGIYFQNENFKVDTYTKTVGVIDEILNDPEDKLEADMKKRNVGAIEIRIYV</sequence>
<dbReference type="PANTHER" id="PTHR28256:SF1">
    <property type="entry name" value="RIBONUCLEASES P_MRP PROTEIN SUBUNIT POP7"/>
    <property type="match status" value="1"/>
</dbReference>
<reference evidence="4 5" key="1">
    <citation type="journal article" date="2019" name="Front. Genet.">
        <title>Whole-Genome Sequencing of the Opportunistic Yeast Pathogen Candida inconspicua Uncovers Its Hybrid Origin.</title>
        <authorList>
            <person name="Mixao V."/>
            <person name="Hansen A.P."/>
            <person name="Saus E."/>
            <person name="Boekhout T."/>
            <person name="Lass-Florl C."/>
            <person name="Gabaldon T."/>
        </authorList>
    </citation>
    <scope>NUCLEOTIDE SEQUENCE [LARGE SCALE GENOMIC DNA]</scope>
    <source>
        <strain evidence="4 5">CBS 180</strain>
    </source>
</reference>
<evidence type="ECO:0000256" key="1">
    <source>
        <dbReference type="ARBA" id="ARBA00004123"/>
    </source>
</evidence>
<dbReference type="GO" id="GO:0004526">
    <property type="term" value="F:ribonuclease P activity"/>
    <property type="evidence" value="ECO:0007669"/>
    <property type="project" value="TreeGrafter"/>
</dbReference>
<dbReference type="STRING" id="52247.A0A4T0X2L7"/>
<dbReference type="GO" id="GO:0003723">
    <property type="term" value="F:RNA binding"/>
    <property type="evidence" value="ECO:0007669"/>
    <property type="project" value="TreeGrafter"/>
</dbReference>
<evidence type="ECO:0000313" key="4">
    <source>
        <dbReference type="EMBL" id="TID28619.1"/>
    </source>
</evidence>
<keyword evidence="2" id="KW-0819">tRNA processing</keyword>
<dbReference type="AlphaFoldDB" id="A0A4T0X2L7"/>
<dbReference type="EMBL" id="SELW01000384">
    <property type="protein sequence ID" value="TID28619.1"/>
    <property type="molecule type" value="Genomic_DNA"/>
</dbReference>
<dbReference type="PANTHER" id="PTHR28256">
    <property type="entry name" value="RIBONUCLEASES P/MRP PROTEIN SUBUNIT POP7"/>
    <property type="match status" value="1"/>
</dbReference>
<dbReference type="GO" id="GO:0000172">
    <property type="term" value="C:ribonuclease MRP complex"/>
    <property type="evidence" value="ECO:0007669"/>
    <property type="project" value="InterPro"/>
</dbReference>
<dbReference type="Proteomes" id="UP000307173">
    <property type="component" value="Unassembled WGS sequence"/>
</dbReference>
<gene>
    <name evidence="4" type="ORF">CANINC_002375</name>
</gene>
<dbReference type="GO" id="GO:0006364">
    <property type="term" value="P:rRNA processing"/>
    <property type="evidence" value="ECO:0007669"/>
    <property type="project" value="TreeGrafter"/>
</dbReference>
<evidence type="ECO:0000313" key="5">
    <source>
        <dbReference type="Proteomes" id="UP000307173"/>
    </source>
</evidence>
<comment type="subcellular location">
    <subcellularLocation>
        <location evidence="1">Nucleus</location>
    </subcellularLocation>
</comment>
<dbReference type="GO" id="GO:0000171">
    <property type="term" value="F:ribonuclease MRP activity"/>
    <property type="evidence" value="ECO:0007669"/>
    <property type="project" value="TreeGrafter"/>
</dbReference>
<keyword evidence="3" id="KW-0539">Nucleus</keyword>
<dbReference type="InterPro" id="IPR014612">
    <property type="entry name" value="Pop7/Rpp20"/>
</dbReference>
<evidence type="ECO:0000256" key="3">
    <source>
        <dbReference type="ARBA" id="ARBA00023242"/>
    </source>
</evidence>
<evidence type="ECO:0000256" key="2">
    <source>
        <dbReference type="ARBA" id="ARBA00022694"/>
    </source>
</evidence>